<keyword evidence="6" id="KW-0560">Oxidoreductase</keyword>
<organism evidence="8 9">
    <name type="scientific">Racocetra fulgida</name>
    <dbReference type="NCBI Taxonomy" id="60492"/>
    <lineage>
        <taxon>Eukaryota</taxon>
        <taxon>Fungi</taxon>
        <taxon>Fungi incertae sedis</taxon>
        <taxon>Mucoromycota</taxon>
        <taxon>Glomeromycotina</taxon>
        <taxon>Glomeromycetes</taxon>
        <taxon>Diversisporales</taxon>
        <taxon>Gigasporaceae</taxon>
        <taxon>Racocetra</taxon>
    </lineage>
</organism>
<dbReference type="PANTHER" id="PTHR24305">
    <property type="entry name" value="CYTOCHROME P450"/>
    <property type="match status" value="1"/>
</dbReference>
<evidence type="ECO:0000313" key="9">
    <source>
        <dbReference type="Proteomes" id="UP000789396"/>
    </source>
</evidence>
<dbReference type="InterPro" id="IPR036396">
    <property type="entry name" value="Cyt_P450_sf"/>
</dbReference>
<keyword evidence="5 6" id="KW-0349">Heme</keyword>
<dbReference type="Pfam" id="PF00067">
    <property type="entry name" value="p450"/>
    <property type="match status" value="1"/>
</dbReference>
<dbReference type="PROSITE" id="PS00086">
    <property type="entry name" value="CYTOCHROME_P450"/>
    <property type="match status" value="1"/>
</dbReference>
<dbReference type="GO" id="GO:0005506">
    <property type="term" value="F:iron ion binding"/>
    <property type="evidence" value="ECO:0007669"/>
    <property type="project" value="InterPro"/>
</dbReference>
<comment type="cofactor">
    <cofactor evidence="1 5">
        <name>heme</name>
        <dbReference type="ChEBI" id="CHEBI:30413"/>
    </cofactor>
</comment>
<dbReference type="GO" id="GO:0016705">
    <property type="term" value="F:oxidoreductase activity, acting on paired donors, with incorporation or reduction of molecular oxygen"/>
    <property type="evidence" value="ECO:0007669"/>
    <property type="project" value="InterPro"/>
</dbReference>
<reference evidence="8" key="1">
    <citation type="submission" date="2021-06" db="EMBL/GenBank/DDBJ databases">
        <authorList>
            <person name="Kallberg Y."/>
            <person name="Tangrot J."/>
            <person name="Rosling A."/>
        </authorList>
    </citation>
    <scope>NUCLEOTIDE SEQUENCE</scope>
    <source>
        <strain evidence="8">IN212</strain>
    </source>
</reference>
<dbReference type="SUPFAM" id="SSF48264">
    <property type="entry name" value="Cytochrome P450"/>
    <property type="match status" value="1"/>
</dbReference>
<sequence>MSESEIKDQIVEFLIAGSDINAFAILMAIIMLLKHPDKLRKLRTELESTFPEFQNRVKSREHENNLFLPSYESLKHLKYLGAVVDETLRLYPSSLGGIARQTTEDTIISNYLIPKGTMVSASIWNLHRSKQFWGPDADEFVPERWFNLDANIRSDAYFPFGSGPRLCIGNNFATMEIKIIVCALLGNFEFFFTERSDYQVVQIVIPSLKNNTFEVGVTRL</sequence>
<feature type="transmembrane region" description="Helical" evidence="7">
    <location>
        <begin position="13"/>
        <end position="33"/>
    </location>
</feature>
<evidence type="ECO:0000256" key="5">
    <source>
        <dbReference type="PIRSR" id="PIRSR602401-1"/>
    </source>
</evidence>
<keyword evidence="7" id="KW-1133">Transmembrane helix</keyword>
<keyword evidence="3 5" id="KW-0479">Metal-binding</keyword>
<evidence type="ECO:0000256" key="6">
    <source>
        <dbReference type="RuleBase" id="RU000461"/>
    </source>
</evidence>
<evidence type="ECO:0000256" key="1">
    <source>
        <dbReference type="ARBA" id="ARBA00001971"/>
    </source>
</evidence>
<accession>A0A9N8VKM4</accession>
<evidence type="ECO:0000256" key="3">
    <source>
        <dbReference type="ARBA" id="ARBA00022723"/>
    </source>
</evidence>
<proteinExistence type="inferred from homology"/>
<comment type="similarity">
    <text evidence="2 6">Belongs to the cytochrome P450 family.</text>
</comment>
<dbReference type="InterPro" id="IPR001128">
    <property type="entry name" value="Cyt_P450"/>
</dbReference>
<dbReference type="PANTHER" id="PTHR24305:SF166">
    <property type="entry name" value="CYTOCHROME P450 12A4, MITOCHONDRIAL-RELATED"/>
    <property type="match status" value="1"/>
</dbReference>
<evidence type="ECO:0000256" key="2">
    <source>
        <dbReference type="ARBA" id="ARBA00010617"/>
    </source>
</evidence>
<name>A0A9N8VKM4_9GLOM</name>
<keyword evidence="6" id="KW-0503">Monooxygenase</keyword>
<dbReference type="PRINTS" id="PR00463">
    <property type="entry name" value="EP450I"/>
</dbReference>
<keyword evidence="7" id="KW-0472">Membrane</keyword>
<keyword evidence="9" id="KW-1185">Reference proteome</keyword>
<dbReference type="InterPro" id="IPR017972">
    <property type="entry name" value="Cyt_P450_CS"/>
</dbReference>
<keyword evidence="7" id="KW-0812">Transmembrane</keyword>
<dbReference type="OrthoDB" id="1470350at2759"/>
<evidence type="ECO:0000256" key="7">
    <source>
        <dbReference type="SAM" id="Phobius"/>
    </source>
</evidence>
<dbReference type="GO" id="GO:0020037">
    <property type="term" value="F:heme binding"/>
    <property type="evidence" value="ECO:0007669"/>
    <property type="project" value="InterPro"/>
</dbReference>
<keyword evidence="4 5" id="KW-0408">Iron</keyword>
<evidence type="ECO:0000313" key="8">
    <source>
        <dbReference type="EMBL" id="CAG8458050.1"/>
    </source>
</evidence>
<dbReference type="Proteomes" id="UP000789396">
    <property type="component" value="Unassembled WGS sequence"/>
</dbReference>
<dbReference type="GO" id="GO:0004497">
    <property type="term" value="F:monooxygenase activity"/>
    <property type="evidence" value="ECO:0007669"/>
    <property type="project" value="UniProtKB-KW"/>
</dbReference>
<dbReference type="AlphaFoldDB" id="A0A9N8VKM4"/>
<dbReference type="Gene3D" id="1.10.630.10">
    <property type="entry name" value="Cytochrome P450"/>
    <property type="match status" value="1"/>
</dbReference>
<protein>
    <submittedName>
        <fullName evidence="8">10371_t:CDS:1</fullName>
    </submittedName>
</protein>
<feature type="binding site" description="axial binding residue" evidence="5">
    <location>
        <position position="167"/>
    </location>
    <ligand>
        <name>heme</name>
        <dbReference type="ChEBI" id="CHEBI:30413"/>
    </ligand>
    <ligandPart>
        <name>Fe</name>
        <dbReference type="ChEBI" id="CHEBI:18248"/>
    </ligandPart>
</feature>
<dbReference type="PRINTS" id="PR00385">
    <property type="entry name" value="P450"/>
</dbReference>
<dbReference type="InterPro" id="IPR050121">
    <property type="entry name" value="Cytochrome_P450_monoxygenase"/>
</dbReference>
<dbReference type="InterPro" id="IPR002401">
    <property type="entry name" value="Cyt_P450_E_grp-I"/>
</dbReference>
<dbReference type="EMBL" id="CAJVPZ010000234">
    <property type="protein sequence ID" value="CAG8458050.1"/>
    <property type="molecule type" value="Genomic_DNA"/>
</dbReference>
<gene>
    <name evidence="8" type="ORF">RFULGI_LOCUS555</name>
</gene>
<evidence type="ECO:0000256" key="4">
    <source>
        <dbReference type="ARBA" id="ARBA00023004"/>
    </source>
</evidence>
<comment type="caution">
    <text evidence="8">The sequence shown here is derived from an EMBL/GenBank/DDBJ whole genome shotgun (WGS) entry which is preliminary data.</text>
</comment>